<keyword evidence="1" id="KW-0732">Signal</keyword>
<dbReference type="AlphaFoldDB" id="A0A8T1H9K7"/>
<evidence type="ECO:0000256" key="1">
    <source>
        <dbReference type="SAM" id="SignalP"/>
    </source>
</evidence>
<protein>
    <submittedName>
        <fullName evidence="2">Uncharacterized protein</fullName>
    </submittedName>
</protein>
<reference evidence="2" key="1">
    <citation type="submission" date="2018-05" db="EMBL/GenBank/DDBJ databases">
        <title>Effector identification in a new, highly contiguous assembly of the strawberry crown rot pathogen Phytophthora cactorum.</title>
        <authorList>
            <person name="Armitage A.D."/>
            <person name="Nellist C.F."/>
            <person name="Bates H."/>
            <person name="Vickerstaff R.J."/>
            <person name="Harrison R.J."/>
        </authorList>
    </citation>
    <scope>NUCLEOTIDE SEQUENCE</scope>
    <source>
        <strain evidence="2">P421</strain>
    </source>
</reference>
<dbReference type="EMBL" id="RCMV01001335">
    <property type="protein sequence ID" value="KAG3209085.1"/>
    <property type="molecule type" value="Genomic_DNA"/>
</dbReference>
<sequence>MNFTTCFAHLIAAVIAASAPTNAQQQVCPHEACWNRFLEMNI</sequence>
<organism evidence="2 3">
    <name type="scientific">Phytophthora cactorum</name>
    <dbReference type="NCBI Taxonomy" id="29920"/>
    <lineage>
        <taxon>Eukaryota</taxon>
        <taxon>Sar</taxon>
        <taxon>Stramenopiles</taxon>
        <taxon>Oomycota</taxon>
        <taxon>Peronosporomycetes</taxon>
        <taxon>Peronosporales</taxon>
        <taxon>Peronosporaceae</taxon>
        <taxon>Phytophthora</taxon>
    </lineage>
</organism>
<dbReference type="Proteomes" id="UP000760860">
    <property type="component" value="Unassembled WGS sequence"/>
</dbReference>
<proteinExistence type="predicted"/>
<comment type="caution">
    <text evidence="2">The sequence shown here is derived from an EMBL/GenBank/DDBJ whole genome shotgun (WGS) entry which is preliminary data.</text>
</comment>
<name>A0A8T1H9K7_9STRA</name>
<evidence type="ECO:0000313" key="3">
    <source>
        <dbReference type="Proteomes" id="UP000760860"/>
    </source>
</evidence>
<evidence type="ECO:0000313" key="2">
    <source>
        <dbReference type="EMBL" id="KAG3209085.1"/>
    </source>
</evidence>
<gene>
    <name evidence="2" type="ORF">PC129_g19896</name>
</gene>
<feature type="chain" id="PRO_5035720778" evidence="1">
    <location>
        <begin position="24"/>
        <end position="42"/>
    </location>
</feature>
<accession>A0A8T1H9K7</accession>
<feature type="signal peptide" evidence="1">
    <location>
        <begin position="1"/>
        <end position="23"/>
    </location>
</feature>